<dbReference type="Proteomes" id="UP001562425">
    <property type="component" value="Unassembled WGS sequence"/>
</dbReference>
<gene>
    <name evidence="3" type="ORF">pipiens_011229</name>
</gene>
<evidence type="ECO:0000259" key="2">
    <source>
        <dbReference type="Pfam" id="PF23328"/>
    </source>
</evidence>
<sequence length="235" mass="25559">MLVVGLVLLLFAAGPPLPGGTGVAMCQAAAAPTPAAKGTISNYGAPRTPGHTRVGGVVDSARIANLTRQHGGDLFNALDMLTAESETECKCQCLPHLATYREDLGICVDDVRECTLAPFVSGSTSEKIPFVFLPHRGQIVYPSKEIGFPGVKMPMCAVSGSQYLTHAGWAELRNPIDTDVPFRLFRDEGRIYLQWLGEPDLRQRMQGRLVLVHLMCRDMTPRLVLKDGRTRTLGE</sequence>
<feature type="domain" description="Shavenoid isoform B-like N-terminal" evidence="2">
    <location>
        <begin position="64"/>
        <end position="111"/>
    </location>
</feature>
<protein>
    <recommendedName>
        <fullName evidence="2">Shavenoid isoform B-like N-terminal domain-containing protein</fullName>
    </recommendedName>
</protein>
<feature type="signal peptide" evidence="1">
    <location>
        <begin position="1"/>
        <end position="20"/>
    </location>
</feature>
<evidence type="ECO:0000256" key="1">
    <source>
        <dbReference type="SAM" id="SignalP"/>
    </source>
</evidence>
<comment type="caution">
    <text evidence="3">The sequence shown here is derived from an EMBL/GenBank/DDBJ whole genome shotgun (WGS) entry which is preliminary data.</text>
</comment>
<dbReference type="PANTHER" id="PTHR39387">
    <property type="entry name" value="SHAVENOID, ISOFORM B"/>
    <property type="match status" value="1"/>
</dbReference>
<feature type="chain" id="PRO_5044893242" description="Shavenoid isoform B-like N-terminal domain-containing protein" evidence="1">
    <location>
        <begin position="21"/>
        <end position="235"/>
    </location>
</feature>
<evidence type="ECO:0000313" key="3">
    <source>
        <dbReference type="EMBL" id="KAL1395468.1"/>
    </source>
</evidence>
<name>A0ABD1D753_CULPP</name>
<organism evidence="3 4">
    <name type="scientific">Culex pipiens pipiens</name>
    <name type="common">Northern house mosquito</name>
    <dbReference type="NCBI Taxonomy" id="38569"/>
    <lineage>
        <taxon>Eukaryota</taxon>
        <taxon>Metazoa</taxon>
        <taxon>Ecdysozoa</taxon>
        <taxon>Arthropoda</taxon>
        <taxon>Hexapoda</taxon>
        <taxon>Insecta</taxon>
        <taxon>Pterygota</taxon>
        <taxon>Neoptera</taxon>
        <taxon>Endopterygota</taxon>
        <taxon>Diptera</taxon>
        <taxon>Nematocera</taxon>
        <taxon>Culicoidea</taxon>
        <taxon>Culicidae</taxon>
        <taxon>Culicinae</taxon>
        <taxon>Culicini</taxon>
        <taxon>Culex</taxon>
        <taxon>Culex</taxon>
    </lineage>
</organism>
<keyword evidence="1" id="KW-0732">Signal</keyword>
<dbReference type="InterPro" id="IPR057507">
    <property type="entry name" value="Sha_B-like_N"/>
</dbReference>
<keyword evidence="4" id="KW-1185">Reference proteome</keyword>
<dbReference type="EMBL" id="JBEHCU010007138">
    <property type="protein sequence ID" value="KAL1395468.1"/>
    <property type="molecule type" value="Genomic_DNA"/>
</dbReference>
<dbReference type="PANTHER" id="PTHR39387:SF1">
    <property type="entry name" value="SHAVENOID, ISOFORM B"/>
    <property type="match status" value="1"/>
</dbReference>
<proteinExistence type="predicted"/>
<accession>A0ABD1D753</accession>
<reference evidence="3 4" key="1">
    <citation type="submission" date="2024-05" db="EMBL/GenBank/DDBJ databases">
        <title>Culex pipiens pipiens assembly and annotation.</title>
        <authorList>
            <person name="Alout H."/>
            <person name="Durand T."/>
        </authorList>
    </citation>
    <scope>NUCLEOTIDE SEQUENCE [LARGE SCALE GENOMIC DNA]</scope>
    <source>
        <strain evidence="3">HA-2024</strain>
        <tissue evidence="3">Whole body</tissue>
    </source>
</reference>
<dbReference type="AlphaFoldDB" id="A0ABD1D753"/>
<evidence type="ECO:0000313" key="4">
    <source>
        <dbReference type="Proteomes" id="UP001562425"/>
    </source>
</evidence>
<dbReference type="Pfam" id="PF23328">
    <property type="entry name" value="Sha_B_N"/>
    <property type="match status" value="1"/>
</dbReference>